<dbReference type="SUPFAM" id="SSF56281">
    <property type="entry name" value="Metallo-hydrolase/oxidoreductase"/>
    <property type="match status" value="1"/>
</dbReference>
<feature type="binding site" evidence="8">
    <location>
        <position position="140"/>
    </location>
    <ligand>
        <name>Zn(2+)</name>
        <dbReference type="ChEBI" id="CHEBI:29105"/>
        <label>1</label>
        <note>catalytic</note>
    </ligand>
</feature>
<dbReference type="CDD" id="cd07717">
    <property type="entry name" value="RNaseZ_ZiPD-like_MBL-fold"/>
    <property type="match status" value="1"/>
</dbReference>
<dbReference type="PANTHER" id="PTHR46018:SF2">
    <property type="entry name" value="ZINC PHOSPHODIESTERASE ELAC PROTEIN 1"/>
    <property type="match status" value="1"/>
</dbReference>
<comment type="function">
    <text evidence="8">Zinc phosphodiesterase, which displays some tRNA 3'-processing endonuclease activity. Probably involved in tRNA maturation, by removing a 3'-trailer from precursor tRNA.</text>
</comment>
<evidence type="ECO:0000313" key="10">
    <source>
        <dbReference type="Proteomes" id="UP000275719"/>
    </source>
</evidence>
<keyword evidence="4 8" id="KW-0479">Metal-binding</keyword>
<evidence type="ECO:0000313" key="9">
    <source>
        <dbReference type="EMBL" id="RRJ93216.1"/>
    </source>
</evidence>
<dbReference type="NCBIfam" id="TIGR02651">
    <property type="entry name" value="RNase_Z"/>
    <property type="match status" value="1"/>
</dbReference>
<dbReference type="InterPro" id="IPR013471">
    <property type="entry name" value="RNase_Z/BN"/>
</dbReference>
<gene>
    <name evidence="8" type="primary">rnz</name>
    <name evidence="9" type="ORF">EG240_00155</name>
</gene>
<organism evidence="9 10">
    <name type="scientific">Paenimyroides tangerinum</name>
    <dbReference type="NCBI Taxonomy" id="2488728"/>
    <lineage>
        <taxon>Bacteria</taxon>
        <taxon>Pseudomonadati</taxon>
        <taxon>Bacteroidota</taxon>
        <taxon>Flavobacteriia</taxon>
        <taxon>Flavobacteriales</taxon>
        <taxon>Flavobacteriaceae</taxon>
        <taxon>Paenimyroides</taxon>
    </lineage>
</organism>
<keyword evidence="10" id="KW-1185">Reference proteome</keyword>
<evidence type="ECO:0000256" key="2">
    <source>
        <dbReference type="ARBA" id="ARBA00022694"/>
    </source>
</evidence>
<feature type="binding site" evidence="8">
    <location>
        <position position="210"/>
    </location>
    <ligand>
        <name>Zn(2+)</name>
        <dbReference type="ChEBI" id="CHEBI:29105"/>
        <label>1</label>
        <note>catalytic</note>
    </ligand>
</feature>
<dbReference type="RefSeq" id="WP_125016181.1">
    <property type="nucleotide sequence ID" value="NZ_RQVQ01000001.1"/>
</dbReference>
<comment type="catalytic activity">
    <reaction evidence="8">
        <text>Endonucleolytic cleavage of RNA, removing extra 3' nucleotides from tRNA precursor, generating 3' termini of tRNAs. A 3'-hydroxy group is left at the tRNA terminus and a 5'-phosphoryl group is left at the trailer molecule.</text>
        <dbReference type="EC" id="3.1.26.11"/>
    </reaction>
</comment>
<dbReference type="OrthoDB" id="9800940at2"/>
<evidence type="ECO:0000256" key="4">
    <source>
        <dbReference type="ARBA" id="ARBA00022723"/>
    </source>
</evidence>
<comment type="subunit">
    <text evidence="1 8">Homodimer.</text>
</comment>
<proteinExistence type="inferred from homology"/>
<name>A0A3P3WGN3_9FLAO</name>
<keyword evidence="5 8" id="KW-0255">Endonuclease</keyword>
<dbReference type="EC" id="3.1.26.11" evidence="8"/>
<evidence type="ECO:0000256" key="8">
    <source>
        <dbReference type="HAMAP-Rule" id="MF_01818"/>
    </source>
</evidence>
<sequence>MKLTILGCYSATPRTITNPTSQIIEINNQMFLIDCGEGTQVQLRKHKIKFSRINHIFISHLHGDHFYGLVGLISTFMLLNRQNDLHVYGPKGIKEVILLQLRLSNSFTGYGLYFHELTSKESQVVYEDDKVKVSTIPLQHRVYTNGFLFQEKPGDRKLNLGAVFNYEIDKCYYQKIKNGSDITLDDGRIIPNEKLTFDPTPTQSYAFCSDTKYDESIIPLIENVDVLYHESTFLEQDKDKTTHTMHATAIEAATIAKKANVGTLVLGHYSTRYGNIKLFKEEAKTVFENVLLGDDGKVFEFNK</sequence>
<keyword evidence="3 8" id="KW-0540">Nuclease</keyword>
<dbReference type="PANTHER" id="PTHR46018">
    <property type="entry name" value="ZINC PHOSPHODIESTERASE ELAC PROTEIN 1"/>
    <property type="match status" value="1"/>
</dbReference>
<evidence type="ECO:0000256" key="3">
    <source>
        <dbReference type="ARBA" id="ARBA00022722"/>
    </source>
</evidence>
<dbReference type="GO" id="GO:0008270">
    <property type="term" value="F:zinc ion binding"/>
    <property type="evidence" value="ECO:0007669"/>
    <property type="project" value="UniProtKB-UniRule"/>
</dbReference>
<evidence type="ECO:0000256" key="6">
    <source>
        <dbReference type="ARBA" id="ARBA00022801"/>
    </source>
</evidence>
<accession>A0A3P3WGN3</accession>
<dbReference type="Proteomes" id="UP000275719">
    <property type="component" value="Unassembled WGS sequence"/>
</dbReference>
<evidence type="ECO:0000256" key="5">
    <source>
        <dbReference type="ARBA" id="ARBA00022759"/>
    </source>
</evidence>
<feature type="binding site" evidence="8">
    <location>
        <position position="60"/>
    </location>
    <ligand>
        <name>Zn(2+)</name>
        <dbReference type="ChEBI" id="CHEBI:29105"/>
        <label>1</label>
        <note>catalytic</note>
    </ligand>
</feature>
<dbReference type="Gene3D" id="3.60.15.10">
    <property type="entry name" value="Ribonuclease Z/Hydroxyacylglutathione hydrolase-like"/>
    <property type="match status" value="1"/>
</dbReference>
<keyword evidence="7 8" id="KW-0862">Zinc</keyword>
<feature type="binding site" evidence="8">
    <location>
        <position position="65"/>
    </location>
    <ligand>
        <name>Zn(2+)</name>
        <dbReference type="ChEBI" id="CHEBI:29105"/>
        <label>2</label>
        <note>catalytic</note>
    </ligand>
</feature>
<keyword evidence="2 8" id="KW-0819">tRNA processing</keyword>
<dbReference type="HAMAP" id="MF_01818">
    <property type="entry name" value="RNase_Z_BN"/>
    <property type="match status" value="1"/>
</dbReference>
<feature type="binding site" evidence="8">
    <location>
        <position position="64"/>
    </location>
    <ligand>
        <name>Zn(2+)</name>
        <dbReference type="ChEBI" id="CHEBI:29105"/>
        <label>2</label>
        <note>catalytic</note>
    </ligand>
</feature>
<dbReference type="NCBIfam" id="NF000801">
    <property type="entry name" value="PRK00055.1-3"/>
    <property type="match status" value="1"/>
</dbReference>
<dbReference type="InterPro" id="IPR036866">
    <property type="entry name" value="RibonucZ/Hydroxyglut_hydro"/>
</dbReference>
<feature type="binding site" evidence="8">
    <location>
        <position position="268"/>
    </location>
    <ligand>
        <name>Zn(2+)</name>
        <dbReference type="ChEBI" id="CHEBI:29105"/>
        <label>2</label>
        <note>catalytic</note>
    </ligand>
</feature>
<dbReference type="AlphaFoldDB" id="A0A3P3WGN3"/>
<evidence type="ECO:0000256" key="1">
    <source>
        <dbReference type="ARBA" id="ARBA00011738"/>
    </source>
</evidence>
<protein>
    <recommendedName>
        <fullName evidence="8">Ribonuclease Z</fullName>
        <shortName evidence="8">RNase Z</shortName>
        <ecNumber evidence="8">3.1.26.11</ecNumber>
    </recommendedName>
    <alternativeName>
        <fullName evidence="8">tRNA 3 endonuclease</fullName>
    </alternativeName>
    <alternativeName>
        <fullName evidence="8">tRNase Z</fullName>
    </alternativeName>
</protein>
<evidence type="ECO:0000256" key="7">
    <source>
        <dbReference type="ARBA" id="ARBA00022833"/>
    </source>
</evidence>
<dbReference type="GO" id="GO:0042781">
    <property type="term" value="F:3'-tRNA processing endoribonuclease activity"/>
    <property type="evidence" value="ECO:0007669"/>
    <property type="project" value="UniProtKB-UniRule"/>
</dbReference>
<dbReference type="Pfam" id="PF23023">
    <property type="entry name" value="Anti-Pycsar_Apyc1"/>
    <property type="match status" value="1"/>
</dbReference>
<keyword evidence="6 8" id="KW-0378">Hydrolase</keyword>
<comment type="similarity">
    <text evidence="8">Belongs to the RNase Z family.</text>
</comment>
<comment type="caution">
    <text evidence="9">The sequence shown here is derived from an EMBL/GenBank/DDBJ whole genome shotgun (WGS) entry which is preliminary data.</text>
</comment>
<feature type="binding site" evidence="8">
    <location>
        <position position="62"/>
    </location>
    <ligand>
        <name>Zn(2+)</name>
        <dbReference type="ChEBI" id="CHEBI:29105"/>
        <label>1</label>
        <note>catalytic</note>
    </ligand>
</feature>
<feature type="binding site" evidence="8">
    <location>
        <position position="210"/>
    </location>
    <ligand>
        <name>Zn(2+)</name>
        <dbReference type="ChEBI" id="CHEBI:29105"/>
        <label>2</label>
        <note>catalytic</note>
    </ligand>
</feature>
<comment type="cofactor">
    <cofactor evidence="8">
        <name>Zn(2+)</name>
        <dbReference type="ChEBI" id="CHEBI:29105"/>
    </cofactor>
    <text evidence="8">Binds 2 Zn(2+) ions.</text>
</comment>
<reference evidence="9 10" key="1">
    <citation type="submission" date="2018-11" db="EMBL/GenBank/DDBJ databases">
        <title>Flavobacterium sp. nov., YIM 102701-2 draft genome.</title>
        <authorList>
            <person name="Li G."/>
            <person name="Jiang Y."/>
        </authorList>
    </citation>
    <scope>NUCLEOTIDE SEQUENCE [LARGE SCALE GENOMIC DNA]</scope>
    <source>
        <strain evidence="9 10">YIM 102701-2</strain>
    </source>
</reference>
<feature type="active site" description="Proton acceptor" evidence="8">
    <location>
        <position position="64"/>
    </location>
</feature>
<dbReference type="EMBL" id="RQVQ01000001">
    <property type="protein sequence ID" value="RRJ93216.1"/>
    <property type="molecule type" value="Genomic_DNA"/>
</dbReference>